<dbReference type="RefSeq" id="XP_012653494.1">
    <property type="nucleotide sequence ID" value="XM_012798040.1"/>
</dbReference>
<organism evidence="1 2">
    <name type="scientific">Tetrahymena thermophila (strain SB210)</name>
    <dbReference type="NCBI Taxonomy" id="312017"/>
    <lineage>
        <taxon>Eukaryota</taxon>
        <taxon>Sar</taxon>
        <taxon>Alveolata</taxon>
        <taxon>Ciliophora</taxon>
        <taxon>Intramacronucleata</taxon>
        <taxon>Oligohymenophorea</taxon>
        <taxon>Hymenostomatida</taxon>
        <taxon>Tetrahymenina</taxon>
        <taxon>Tetrahymenidae</taxon>
        <taxon>Tetrahymena</taxon>
    </lineage>
</organism>
<name>W7XBX5_TETTS</name>
<accession>W7XBX5</accession>
<sequence>MRRPLAILYSCHNFFVTQLQFFPTHDVLFDYPMHSFCLHNILQKKILIQLNSPSTSQPVKDFLKSFREDIYFNTQNSKLCLSTLQSEVQYMQIIIQTFPKICCCLNQIQLFSILSKDKSFLKRLNQTRKWQQYLNYHLNYILFPPFFYFQCKIFFFIQVKRFKCFFINQFMQQCDLR</sequence>
<evidence type="ECO:0000313" key="2">
    <source>
        <dbReference type="Proteomes" id="UP000009168"/>
    </source>
</evidence>
<gene>
    <name evidence="1" type="ORF">TTHERM_000440429</name>
</gene>
<reference evidence="2" key="1">
    <citation type="journal article" date="2006" name="PLoS Biol.">
        <title>Macronuclear genome sequence of the ciliate Tetrahymena thermophila, a model eukaryote.</title>
        <authorList>
            <person name="Eisen J.A."/>
            <person name="Coyne R.S."/>
            <person name="Wu M."/>
            <person name="Wu D."/>
            <person name="Thiagarajan M."/>
            <person name="Wortman J.R."/>
            <person name="Badger J.H."/>
            <person name="Ren Q."/>
            <person name="Amedeo P."/>
            <person name="Jones K.M."/>
            <person name="Tallon L.J."/>
            <person name="Delcher A.L."/>
            <person name="Salzberg S.L."/>
            <person name="Silva J.C."/>
            <person name="Haas B.J."/>
            <person name="Majoros W.H."/>
            <person name="Farzad M."/>
            <person name="Carlton J.M."/>
            <person name="Smith R.K. Jr."/>
            <person name="Garg J."/>
            <person name="Pearlman R.E."/>
            <person name="Karrer K.M."/>
            <person name="Sun L."/>
            <person name="Manning G."/>
            <person name="Elde N.C."/>
            <person name="Turkewitz A.P."/>
            <person name="Asai D.J."/>
            <person name="Wilkes D.E."/>
            <person name="Wang Y."/>
            <person name="Cai H."/>
            <person name="Collins K."/>
            <person name="Stewart B.A."/>
            <person name="Lee S.R."/>
            <person name="Wilamowska K."/>
            <person name="Weinberg Z."/>
            <person name="Ruzzo W.L."/>
            <person name="Wloga D."/>
            <person name="Gaertig J."/>
            <person name="Frankel J."/>
            <person name="Tsao C.-C."/>
            <person name="Gorovsky M.A."/>
            <person name="Keeling P.J."/>
            <person name="Waller R.F."/>
            <person name="Patron N.J."/>
            <person name="Cherry J.M."/>
            <person name="Stover N.A."/>
            <person name="Krieger C.J."/>
            <person name="del Toro C."/>
            <person name="Ryder H.F."/>
            <person name="Williamson S.C."/>
            <person name="Barbeau R.A."/>
            <person name="Hamilton E.P."/>
            <person name="Orias E."/>
        </authorList>
    </citation>
    <scope>NUCLEOTIDE SEQUENCE [LARGE SCALE GENOMIC DNA]</scope>
    <source>
        <strain evidence="2">SB210</strain>
    </source>
</reference>
<evidence type="ECO:0000313" key="1">
    <source>
        <dbReference type="EMBL" id="EWS73953.1"/>
    </source>
</evidence>
<dbReference type="EMBL" id="GG662663">
    <property type="protein sequence ID" value="EWS73953.1"/>
    <property type="molecule type" value="Genomic_DNA"/>
</dbReference>
<protein>
    <submittedName>
        <fullName evidence="1">Transmembrane protein, putative</fullName>
    </submittedName>
</protein>
<dbReference type="GeneID" id="24438967"/>
<dbReference type="KEGG" id="tet:TTHERM_000440429"/>
<keyword evidence="1" id="KW-0812">Transmembrane</keyword>
<keyword evidence="2" id="KW-1185">Reference proteome</keyword>
<dbReference type="Proteomes" id="UP000009168">
    <property type="component" value="Unassembled WGS sequence"/>
</dbReference>
<dbReference type="InParanoid" id="W7XBX5"/>
<proteinExistence type="predicted"/>
<dbReference type="AlphaFoldDB" id="W7XBX5"/>
<keyword evidence="1" id="KW-0472">Membrane</keyword>